<evidence type="ECO:0000256" key="1">
    <source>
        <dbReference type="ARBA" id="ARBA00023098"/>
    </source>
</evidence>
<accession>A0A6L5Z2Q1</accession>
<comment type="caution">
    <text evidence="3">The sequence shown here is derived from an EMBL/GenBank/DDBJ whole genome shotgun (WGS) entry which is preliminary data.</text>
</comment>
<organism evidence="3 4">
    <name type="scientific">Halovulum marinum</name>
    <dbReference type="NCBI Taxonomy" id="2662447"/>
    <lineage>
        <taxon>Bacteria</taxon>
        <taxon>Pseudomonadati</taxon>
        <taxon>Pseudomonadota</taxon>
        <taxon>Alphaproteobacteria</taxon>
        <taxon>Rhodobacterales</taxon>
        <taxon>Paracoccaceae</taxon>
        <taxon>Halovulum</taxon>
    </lineage>
</organism>
<dbReference type="Pfam" id="PF01734">
    <property type="entry name" value="Patatin"/>
    <property type="match status" value="1"/>
</dbReference>
<dbReference type="GO" id="GO:0006629">
    <property type="term" value="P:lipid metabolic process"/>
    <property type="evidence" value="ECO:0007669"/>
    <property type="project" value="UniProtKB-KW"/>
</dbReference>
<dbReference type="InterPro" id="IPR016035">
    <property type="entry name" value="Acyl_Trfase/lysoPLipase"/>
</dbReference>
<reference evidence="3 4" key="1">
    <citation type="submission" date="2019-10" db="EMBL/GenBank/DDBJ databases">
        <title>Cognatihalovulum marinum gen. nov. sp. nov., a new member of the family Rhodobacteraceae isolated from deep seawater of the Northwest Indian Ocean.</title>
        <authorList>
            <person name="Ruan C."/>
            <person name="Wang J."/>
            <person name="Zheng X."/>
            <person name="Song L."/>
            <person name="Zhu Y."/>
            <person name="Huang Y."/>
            <person name="Lu Z."/>
            <person name="Du W."/>
            <person name="Huang L."/>
            <person name="Dai X."/>
        </authorList>
    </citation>
    <scope>NUCLEOTIDE SEQUENCE [LARGE SCALE GENOMIC DNA]</scope>
    <source>
        <strain evidence="3 4">2CG4</strain>
    </source>
</reference>
<evidence type="ECO:0000259" key="2">
    <source>
        <dbReference type="Pfam" id="PF01734"/>
    </source>
</evidence>
<gene>
    <name evidence="3" type="ORF">GE300_12090</name>
</gene>
<dbReference type="Proteomes" id="UP000474957">
    <property type="component" value="Unassembled WGS sequence"/>
</dbReference>
<keyword evidence="1" id="KW-0443">Lipid metabolism</keyword>
<evidence type="ECO:0000313" key="3">
    <source>
        <dbReference type="EMBL" id="MSU90350.1"/>
    </source>
</evidence>
<dbReference type="SUPFAM" id="SSF52151">
    <property type="entry name" value="FabD/lysophospholipase-like"/>
    <property type="match status" value="1"/>
</dbReference>
<proteinExistence type="predicted"/>
<dbReference type="InterPro" id="IPR002641">
    <property type="entry name" value="PNPLA_dom"/>
</dbReference>
<sequence>MNTTRTFPDRRASRACSARGDTALVLCGGGHGALGVGFVRALSDLGVRYDQILGTSIGAVNGAFLAGGMSADGRLERIPAAARGLDLSLAQGVQLGAAIFRPFLHAQIGKAAS</sequence>
<protein>
    <recommendedName>
        <fullName evidence="2">PNPLA domain-containing protein</fullName>
    </recommendedName>
</protein>
<evidence type="ECO:0000313" key="4">
    <source>
        <dbReference type="Proteomes" id="UP000474957"/>
    </source>
</evidence>
<name>A0A6L5Z2Q1_9RHOB</name>
<dbReference type="Gene3D" id="3.40.1090.10">
    <property type="entry name" value="Cytosolic phospholipase A2 catalytic domain"/>
    <property type="match status" value="1"/>
</dbReference>
<keyword evidence="4" id="KW-1185">Reference proteome</keyword>
<dbReference type="EMBL" id="WIND01000008">
    <property type="protein sequence ID" value="MSU90350.1"/>
    <property type="molecule type" value="Genomic_DNA"/>
</dbReference>
<dbReference type="RefSeq" id="WP_154446837.1">
    <property type="nucleotide sequence ID" value="NZ_WIND01000008.1"/>
</dbReference>
<feature type="domain" description="PNPLA" evidence="2">
    <location>
        <begin position="27"/>
        <end position="90"/>
    </location>
</feature>
<dbReference type="AlphaFoldDB" id="A0A6L5Z2Q1"/>